<feature type="domain" description="D-isomer specific 2-hydroxyacid dehydrogenase catalytic" evidence="5">
    <location>
        <begin position="36"/>
        <end position="298"/>
    </location>
</feature>
<gene>
    <name evidence="7" type="ORF">OCH239_15480</name>
</gene>
<dbReference type="SUPFAM" id="SSF51735">
    <property type="entry name" value="NAD(P)-binding Rossmann-fold domains"/>
    <property type="match status" value="1"/>
</dbReference>
<dbReference type="OrthoDB" id="9793626at2"/>
<keyword evidence="8" id="KW-1185">Reference proteome</keyword>
<evidence type="ECO:0000313" key="7">
    <source>
        <dbReference type="EMBL" id="ETX12895.1"/>
    </source>
</evidence>
<dbReference type="InterPro" id="IPR036291">
    <property type="entry name" value="NAD(P)-bd_dom_sf"/>
</dbReference>
<dbReference type="CDD" id="cd12173">
    <property type="entry name" value="PGDH_4"/>
    <property type="match status" value="1"/>
</dbReference>
<dbReference type="InterPro" id="IPR006139">
    <property type="entry name" value="D-isomer_2_OHA_DH_cat_dom"/>
</dbReference>
<dbReference type="eggNOG" id="COG1052">
    <property type="taxonomic scope" value="Bacteria"/>
</dbReference>
<comment type="similarity">
    <text evidence="1 4">Belongs to the D-isomer specific 2-hydroxyacid dehydrogenase family.</text>
</comment>
<dbReference type="PROSITE" id="PS00065">
    <property type="entry name" value="D_2_HYDROXYACID_DH_1"/>
    <property type="match status" value="1"/>
</dbReference>
<dbReference type="AlphaFoldDB" id="X7EAN4"/>
<dbReference type="PROSITE" id="PS00671">
    <property type="entry name" value="D_2_HYDROXYACID_DH_3"/>
    <property type="match status" value="1"/>
</dbReference>
<dbReference type="InterPro" id="IPR050418">
    <property type="entry name" value="D-iso_2-hydroxyacid_DH_PdxB"/>
</dbReference>
<feature type="domain" description="D-isomer specific 2-hydroxyacid dehydrogenase NAD-binding" evidence="6">
    <location>
        <begin position="101"/>
        <end position="277"/>
    </location>
</feature>
<dbReference type="GO" id="GO:0016616">
    <property type="term" value="F:oxidoreductase activity, acting on the CH-OH group of donors, NAD or NADP as acceptor"/>
    <property type="evidence" value="ECO:0007669"/>
    <property type="project" value="InterPro"/>
</dbReference>
<dbReference type="PATRIC" id="fig|1449350.3.peg.3929"/>
<evidence type="ECO:0000313" key="8">
    <source>
        <dbReference type="Proteomes" id="UP000022447"/>
    </source>
</evidence>
<accession>X7EAN4</accession>
<dbReference type="InterPro" id="IPR029752">
    <property type="entry name" value="D-isomer_DH_CS1"/>
</dbReference>
<reference evidence="7 8" key="1">
    <citation type="submission" date="2014-01" db="EMBL/GenBank/DDBJ databases">
        <title>Roseivivax halodurans JCM 10272 Genome Sequencing.</title>
        <authorList>
            <person name="Lai Q."/>
            <person name="Li G."/>
            <person name="Shao Z."/>
        </authorList>
    </citation>
    <scope>NUCLEOTIDE SEQUENCE [LARGE SCALE GENOMIC DNA]</scope>
    <source>
        <strain evidence="7 8">JCM 10272</strain>
    </source>
</reference>
<keyword evidence="3" id="KW-0520">NAD</keyword>
<organism evidence="7 8">
    <name type="scientific">Roseivivax halodurans JCM 10272</name>
    <dbReference type="NCBI Taxonomy" id="1449350"/>
    <lineage>
        <taxon>Bacteria</taxon>
        <taxon>Pseudomonadati</taxon>
        <taxon>Pseudomonadota</taxon>
        <taxon>Alphaproteobacteria</taxon>
        <taxon>Rhodobacterales</taxon>
        <taxon>Roseobacteraceae</taxon>
        <taxon>Roseivivax</taxon>
    </lineage>
</organism>
<keyword evidence="2 4" id="KW-0560">Oxidoreductase</keyword>
<dbReference type="EMBL" id="JALZ01000046">
    <property type="protein sequence ID" value="ETX12895.1"/>
    <property type="molecule type" value="Genomic_DNA"/>
</dbReference>
<dbReference type="SUPFAM" id="SSF52283">
    <property type="entry name" value="Formate/glycerate dehydrogenase catalytic domain-like"/>
    <property type="match status" value="1"/>
</dbReference>
<dbReference type="PANTHER" id="PTHR43761">
    <property type="entry name" value="D-ISOMER SPECIFIC 2-HYDROXYACID DEHYDROGENASE FAMILY PROTEIN (AFU_ORTHOLOGUE AFUA_1G13630)"/>
    <property type="match status" value="1"/>
</dbReference>
<evidence type="ECO:0000259" key="5">
    <source>
        <dbReference type="Pfam" id="PF00389"/>
    </source>
</evidence>
<comment type="caution">
    <text evidence="7">The sequence shown here is derived from an EMBL/GenBank/DDBJ whole genome shotgun (WGS) entry which is preliminary data.</text>
</comment>
<dbReference type="Gene3D" id="3.40.50.720">
    <property type="entry name" value="NAD(P)-binding Rossmann-like Domain"/>
    <property type="match status" value="2"/>
</dbReference>
<dbReference type="GO" id="GO:0051287">
    <property type="term" value="F:NAD binding"/>
    <property type="evidence" value="ECO:0007669"/>
    <property type="project" value="InterPro"/>
</dbReference>
<dbReference type="InterPro" id="IPR029753">
    <property type="entry name" value="D-isomer_DH_CS"/>
</dbReference>
<evidence type="ECO:0000256" key="3">
    <source>
        <dbReference type="ARBA" id="ARBA00023027"/>
    </source>
</evidence>
<dbReference type="InterPro" id="IPR006140">
    <property type="entry name" value="D-isomer_DH_NAD-bd"/>
</dbReference>
<dbReference type="Pfam" id="PF00389">
    <property type="entry name" value="2-Hacid_dh"/>
    <property type="match status" value="1"/>
</dbReference>
<name>X7EAN4_9RHOB</name>
<dbReference type="Pfam" id="PF02826">
    <property type="entry name" value="2-Hacid_dh_C"/>
    <property type="match status" value="1"/>
</dbReference>
<dbReference type="RefSeq" id="WP_051489631.1">
    <property type="nucleotide sequence ID" value="NZ_JALZ01000046.1"/>
</dbReference>
<protein>
    <recommendedName>
        <fullName evidence="9">2-hydroxyacid dehydrogenase</fullName>
    </recommendedName>
</protein>
<evidence type="ECO:0008006" key="9">
    <source>
        <dbReference type="Google" id="ProtNLM"/>
    </source>
</evidence>
<dbReference type="STRING" id="1449350.OCH239_15480"/>
<evidence type="ECO:0000256" key="4">
    <source>
        <dbReference type="RuleBase" id="RU003719"/>
    </source>
</evidence>
<evidence type="ECO:0000256" key="2">
    <source>
        <dbReference type="ARBA" id="ARBA00023002"/>
    </source>
</evidence>
<dbReference type="Proteomes" id="UP000022447">
    <property type="component" value="Unassembled WGS sequence"/>
</dbReference>
<sequence>MTLRPTVHVLEPIHPTAMERLAEGANILGPEAPFPSKCDAVIVRARKITAADVAACPRLRVIGKHGAGLDAIDVAAAEARGIAVLSTPGANADSVADLAVGFSLALLRNIHGATLALKAGKTLERHERQGWDLNEIEIGIFGLGSIGRATAARMINGFGASVRAFDPGLPEASWPQGVTRAASLEDLLQSSRLLIIHAPLVPDTRNAIDAYALDMMPEGAFLVNCARGGIVDEPALAAALKSGRIAGAATDVFAEEPPAADNPLLACPNLLATPHLGGATNGALLRVGRSIVDQVIAQLSVTASGAKGASDTNTKEN</sequence>
<evidence type="ECO:0000256" key="1">
    <source>
        <dbReference type="ARBA" id="ARBA00005854"/>
    </source>
</evidence>
<proteinExistence type="inferred from homology"/>
<evidence type="ECO:0000259" key="6">
    <source>
        <dbReference type="Pfam" id="PF02826"/>
    </source>
</evidence>
<dbReference type="PANTHER" id="PTHR43761:SF1">
    <property type="entry name" value="D-ISOMER SPECIFIC 2-HYDROXYACID DEHYDROGENASE CATALYTIC DOMAIN-CONTAINING PROTEIN-RELATED"/>
    <property type="match status" value="1"/>
</dbReference>